<dbReference type="PANTHER" id="PTHR14523:SF1">
    <property type="entry name" value="HOMOLOGOUS RECOMBINATION OB-FOLD PROTEIN"/>
    <property type="match status" value="1"/>
</dbReference>
<gene>
    <name evidence="1" type="ORF">Tci_016950</name>
</gene>
<dbReference type="GO" id="GO:0000725">
    <property type="term" value="P:recombinational repair"/>
    <property type="evidence" value="ECO:0007669"/>
    <property type="project" value="InterPro"/>
</dbReference>
<reference evidence="1" key="1">
    <citation type="journal article" date="2019" name="Sci. Rep.">
        <title>Draft genome of Tanacetum cinerariifolium, the natural source of mosquito coil.</title>
        <authorList>
            <person name="Yamashiro T."/>
            <person name="Shiraishi A."/>
            <person name="Satake H."/>
            <person name="Nakayama K."/>
        </authorList>
    </citation>
    <scope>NUCLEOTIDE SEQUENCE</scope>
</reference>
<organism evidence="1">
    <name type="scientific">Tanacetum cinerariifolium</name>
    <name type="common">Dalmatian daisy</name>
    <name type="synonym">Chrysanthemum cinerariifolium</name>
    <dbReference type="NCBI Taxonomy" id="118510"/>
    <lineage>
        <taxon>Eukaryota</taxon>
        <taxon>Viridiplantae</taxon>
        <taxon>Streptophyta</taxon>
        <taxon>Embryophyta</taxon>
        <taxon>Tracheophyta</taxon>
        <taxon>Spermatophyta</taxon>
        <taxon>Magnoliopsida</taxon>
        <taxon>eudicotyledons</taxon>
        <taxon>Gunneridae</taxon>
        <taxon>Pentapetalae</taxon>
        <taxon>asterids</taxon>
        <taxon>campanulids</taxon>
        <taxon>Asterales</taxon>
        <taxon>Asteraceae</taxon>
        <taxon>Asteroideae</taxon>
        <taxon>Anthemideae</taxon>
        <taxon>Anthemidinae</taxon>
        <taxon>Tanacetum</taxon>
    </lineage>
</organism>
<comment type="caution">
    <text evidence="1">The sequence shown here is derived from an EMBL/GenBank/DDBJ whole genome shotgun (WGS) entry which is preliminary data.</text>
</comment>
<name>A0A6L2K8C7_TANCI</name>
<evidence type="ECO:0000313" key="1">
    <source>
        <dbReference type="EMBL" id="GEU44972.1"/>
    </source>
</evidence>
<dbReference type="PANTHER" id="PTHR14523">
    <property type="entry name" value="UNCHARACTERIZED PROTEIN C17ORF53 HOMOLOG"/>
    <property type="match status" value="1"/>
</dbReference>
<proteinExistence type="predicted"/>
<sequence length="309" mass="34418">MYLLIAGIAVIGTDLTVSLPIQFHCYTSLNFKIINSDLNNQNDQWKLNLDIDDSDLKLTPILRPYSSTRVETFTTTQKPVRIIPGPASIVQAAKLLKQTDIQDGGEGCVMLTQEYIEKVVEDEDFRSGSWVNATEYVNANGGIVSECLGDIKNFLKNEKLDQVVAIVKTCTPNVIGDLIVTLKDLLEIVKLLEEEEMAEFELQVCGNVTDQEDLYKFDGEALNLALKKKQGKHKLSKSGSSGALKPSTHLVIAIFLYILGPEVETTRTLEVDAMGASNLVEALKREVKAVGWILWKWKQCELLMLWVSP</sequence>
<protein>
    <submittedName>
        <fullName evidence="1">Uncharacterized protein</fullName>
    </submittedName>
</protein>
<dbReference type="InterPro" id="IPR028045">
    <property type="entry name" value="HROB"/>
</dbReference>
<accession>A0A6L2K8C7</accession>
<dbReference type="EMBL" id="BKCJ010001920">
    <property type="protein sequence ID" value="GEU44972.1"/>
    <property type="molecule type" value="Genomic_DNA"/>
</dbReference>
<dbReference type="AlphaFoldDB" id="A0A6L2K8C7"/>